<accession>A0A7S0NGJ7</accession>
<evidence type="ECO:0000256" key="1">
    <source>
        <dbReference type="SAM" id="Phobius"/>
    </source>
</evidence>
<proteinExistence type="predicted"/>
<reference evidence="3" key="1">
    <citation type="submission" date="2021-01" db="EMBL/GenBank/DDBJ databases">
        <authorList>
            <person name="Corre E."/>
            <person name="Pelletier E."/>
            <person name="Niang G."/>
            <person name="Scheremetjew M."/>
            <person name="Finn R."/>
            <person name="Kale V."/>
            <person name="Holt S."/>
            <person name="Cochrane G."/>
            <person name="Meng A."/>
            <person name="Brown T."/>
            <person name="Cohen L."/>
        </authorList>
    </citation>
    <scope>NUCLEOTIDE SEQUENCE</scope>
    <source>
        <strain evidence="3">CCMP1374</strain>
    </source>
</reference>
<keyword evidence="1" id="KW-0812">Transmembrane</keyword>
<dbReference type="PANTHER" id="PTHR35550:SF2">
    <property type="entry name" value="OS05G0401200 PROTEIN"/>
    <property type="match status" value="1"/>
</dbReference>
<protein>
    <submittedName>
        <fullName evidence="3">Uncharacterized protein</fullName>
    </submittedName>
</protein>
<dbReference type="InterPro" id="IPR021467">
    <property type="entry name" value="DUF3119"/>
</dbReference>
<evidence type="ECO:0000313" key="3">
    <source>
        <dbReference type="EMBL" id="CAD8511719.1"/>
    </source>
</evidence>
<name>A0A7S0NGJ7_9EUKA</name>
<sequence length="219" mass="23121">MPLHGFILVCLAASASSAHGFVAAAPRSSVRTAAALRAAPPQALVEDTTSLLALVEVAPTSFNLALGSLALGSVFGVPGSPLKNKVTAFVPGALLALFGAFLIFQTATLRFTFDETQFSLVRADLSSTGENVVVGGENRWAYDKFVNYDFFPSESFPILVYFKETQTAESEWDVGPGEQANSAEAIAKGAKRGQVHFFPAIADVSFLKAGFKTHGCAKL</sequence>
<keyword evidence="1" id="KW-1133">Transmembrane helix</keyword>
<gene>
    <name evidence="3" type="ORF">PANT1444_LOCUS21376</name>
</gene>
<feature type="signal peptide" evidence="2">
    <location>
        <begin position="1"/>
        <end position="17"/>
    </location>
</feature>
<feature type="transmembrane region" description="Helical" evidence="1">
    <location>
        <begin position="86"/>
        <end position="104"/>
    </location>
</feature>
<dbReference type="EMBL" id="HBEP01037704">
    <property type="protein sequence ID" value="CAD8511719.1"/>
    <property type="molecule type" value="Transcribed_RNA"/>
</dbReference>
<feature type="transmembrane region" description="Helical" evidence="1">
    <location>
        <begin position="51"/>
        <end position="74"/>
    </location>
</feature>
<dbReference type="AlphaFoldDB" id="A0A7S0NGJ7"/>
<keyword evidence="2" id="KW-0732">Signal</keyword>
<organism evidence="3">
    <name type="scientific">Phaeocystis antarctica</name>
    <dbReference type="NCBI Taxonomy" id="33657"/>
    <lineage>
        <taxon>Eukaryota</taxon>
        <taxon>Haptista</taxon>
        <taxon>Haptophyta</taxon>
        <taxon>Prymnesiophyceae</taxon>
        <taxon>Phaeocystales</taxon>
        <taxon>Phaeocystaceae</taxon>
        <taxon>Phaeocystis</taxon>
    </lineage>
</organism>
<keyword evidence="1" id="KW-0472">Membrane</keyword>
<dbReference type="PANTHER" id="PTHR35550">
    <property type="match status" value="1"/>
</dbReference>
<evidence type="ECO:0000256" key="2">
    <source>
        <dbReference type="SAM" id="SignalP"/>
    </source>
</evidence>
<dbReference type="Pfam" id="PF11317">
    <property type="entry name" value="DUF3119"/>
    <property type="match status" value="1"/>
</dbReference>
<feature type="chain" id="PRO_5031496713" evidence="2">
    <location>
        <begin position="18"/>
        <end position="219"/>
    </location>
</feature>